<reference evidence="2" key="1">
    <citation type="journal article" date="2023" name="Science">
        <title>Genome structures resolve the early diversification of teleost fishes.</title>
        <authorList>
            <person name="Parey E."/>
            <person name="Louis A."/>
            <person name="Montfort J."/>
            <person name="Bouchez O."/>
            <person name="Roques C."/>
            <person name="Iampietro C."/>
            <person name="Lluch J."/>
            <person name="Castinel A."/>
            <person name="Donnadieu C."/>
            <person name="Desvignes T."/>
            <person name="Floi Bucao C."/>
            <person name="Jouanno E."/>
            <person name="Wen M."/>
            <person name="Mejri S."/>
            <person name="Dirks R."/>
            <person name="Jansen H."/>
            <person name="Henkel C."/>
            <person name="Chen W.J."/>
            <person name="Zahm M."/>
            <person name="Cabau C."/>
            <person name="Klopp C."/>
            <person name="Thompson A.W."/>
            <person name="Robinson-Rechavi M."/>
            <person name="Braasch I."/>
            <person name="Lecointre G."/>
            <person name="Bobe J."/>
            <person name="Postlethwait J.H."/>
            <person name="Berthelot C."/>
            <person name="Roest Crollius H."/>
            <person name="Guiguen Y."/>
        </authorList>
    </citation>
    <scope>NUCLEOTIDE SEQUENCE</scope>
    <source>
        <strain evidence="2">Concon-B</strain>
    </source>
</reference>
<feature type="transmembrane region" description="Helical" evidence="1">
    <location>
        <begin position="224"/>
        <end position="246"/>
    </location>
</feature>
<proteinExistence type="predicted"/>
<sequence>MAVVVPVAVAVVGKPASGQGWLLEILRLSRRGGTARKSQMLNLQHRGKDETKVKQRGQKEDGLSLSVTSVMDLMREVLMREMVEQAKALVTEAAPRPSLTNTCMPVYRGKTGTQDRRKCVVCATKEKEKAKQMPGYKAKEMKTPIYCSKCIYVRTNRVIPYLIGNVREDSGLGVQLLSTENEWVRWEGNGVCQAEVLDDPRWTAGKVSTALMVIPPKEFQTDSILMWMATVRAAIFTFSTALALIWGAEAI</sequence>
<gene>
    <name evidence="2" type="ORF">COCON_G00221030</name>
</gene>
<accession>A0A9Q1CW19</accession>
<evidence type="ECO:0000313" key="3">
    <source>
        <dbReference type="Proteomes" id="UP001152803"/>
    </source>
</evidence>
<organism evidence="2 3">
    <name type="scientific">Conger conger</name>
    <name type="common">Conger eel</name>
    <name type="synonym">Muraena conger</name>
    <dbReference type="NCBI Taxonomy" id="82655"/>
    <lineage>
        <taxon>Eukaryota</taxon>
        <taxon>Metazoa</taxon>
        <taxon>Chordata</taxon>
        <taxon>Craniata</taxon>
        <taxon>Vertebrata</taxon>
        <taxon>Euteleostomi</taxon>
        <taxon>Actinopterygii</taxon>
        <taxon>Neopterygii</taxon>
        <taxon>Teleostei</taxon>
        <taxon>Anguilliformes</taxon>
        <taxon>Congridae</taxon>
        <taxon>Conger</taxon>
    </lineage>
</organism>
<keyword evidence="1" id="KW-1133">Transmembrane helix</keyword>
<comment type="caution">
    <text evidence="2">The sequence shown here is derived from an EMBL/GenBank/DDBJ whole genome shotgun (WGS) entry which is preliminary data.</text>
</comment>
<dbReference type="OrthoDB" id="10664363at2759"/>
<protein>
    <submittedName>
        <fullName evidence="2">Uncharacterized protein</fullName>
    </submittedName>
</protein>
<dbReference type="EMBL" id="JAFJMO010000018">
    <property type="protein sequence ID" value="KAJ8250181.1"/>
    <property type="molecule type" value="Genomic_DNA"/>
</dbReference>
<evidence type="ECO:0000256" key="1">
    <source>
        <dbReference type="SAM" id="Phobius"/>
    </source>
</evidence>
<name>A0A9Q1CW19_CONCO</name>
<dbReference type="AlphaFoldDB" id="A0A9Q1CW19"/>
<keyword evidence="1" id="KW-0812">Transmembrane</keyword>
<dbReference type="Proteomes" id="UP001152803">
    <property type="component" value="Unassembled WGS sequence"/>
</dbReference>
<keyword evidence="1" id="KW-0472">Membrane</keyword>
<keyword evidence="3" id="KW-1185">Reference proteome</keyword>
<evidence type="ECO:0000313" key="2">
    <source>
        <dbReference type="EMBL" id="KAJ8250181.1"/>
    </source>
</evidence>